<keyword evidence="2" id="KW-1185">Reference proteome</keyword>
<accession>A0A094ZQ37</accession>
<evidence type="ECO:0000313" key="1">
    <source>
        <dbReference type="EMBL" id="KGB24341.1"/>
    </source>
</evidence>
<dbReference type="EMBL" id="JOKM01000044">
    <property type="protein sequence ID" value="KGB24341.1"/>
    <property type="molecule type" value="Genomic_DNA"/>
</dbReference>
<reference evidence="1 2" key="1">
    <citation type="submission" date="2014-06" db="EMBL/GenBank/DDBJ databases">
        <title>Functional and comparative genomic analyses of the Drosophila gut microbiota identify candidate symbiosis factors.</title>
        <authorList>
            <person name="Newell P.D."/>
            <person name="Chaston J.M."/>
            <person name="Douglas A.E."/>
        </authorList>
    </citation>
    <scope>NUCLEOTIDE SEQUENCE [LARGE SCALE GENOMIC DNA]</scope>
    <source>
        <strain evidence="1 2">DmCS_006</strain>
    </source>
</reference>
<dbReference type="Proteomes" id="UP000029448">
    <property type="component" value="Unassembled WGS sequence"/>
</dbReference>
<organism evidence="1 2">
    <name type="scientific">Acetobacter tropicalis</name>
    <dbReference type="NCBI Taxonomy" id="104102"/>
    <lineage>
        <taxon>Bacteria</taxon>
        <taxon>Pseudomonadati</taxon>
        <taxon>Pseudomonadota</taxon>
        <taxon>Alphaproteobacteria</taxon>
        <taxon>Acetobacterales</taxon>
        <taxon>Acetobacteraceae</taxon>
        <taxon>Acetobacter</taxon>
    </lineage>
</organism>
<dbReference type="PATRIC" id="fig|104102.7.peg.1235"/>
<proteinExistence type="predicted"/>
<dbReference type="AlphaFoldDB" id="A0A094ZQ37"/>
<name>A0A094ZQ37_9PROT</name>
<evidence type="ECO:0000313" key="2">
    <source>
        <dbReference type="Proteomes" id="UP000029448"/>
    </source>
</evidence>
<gene>
    <name evidence="1" type="ORF">AtDm6_1245</name>
</gene>
<sequence>MASSLNTAKTGRTYGCKRHGHTAIFPLARQSRPHMGSSALFVMMFFDYAG</sequence>
<comment type="caution">
    <text evidence="1">The sequence shown here is derived from an EMBL/GenBank/DDBJ whole genome shotgun (WGS) entry which is preliminary data.</text>
</comment>
<protein>
    <submittedName>
        <fullName evidence="1">Uncharacterized protein</fullName>
    </submittedName>
</protein>